<evidence type="ECO:0000256" key="18">
    <source>
        <dbReference type="ARBA" id="ARBA00023170"/>
    </source>
</evidence>
<evidence type="ECO:0000256" key="20">
    <source>
        <dbReference type="ARBA" id="ARBA00047899"/>
    </source>
</evidence>
<dbReference type="SMART" id="SM00369">
    <property type="entry name" value="LRR_TYP"/>
    <property type="match status" value="7"/>
</dbReference>
<dbReference type="PROSITE" id="PS00108">
    <property type="entry name" value="PROTEIN_KINASE_ST"/>
    <property type="match status" value="1"/>
</dbReference>
<feature type="transmembrane region" description="Helical" evidence="23">
    <location>
        <begin position="841"/>
        <end position="861"/>
    </location>
</feature>
<dbReference type="SMART" id="SM00220">
    <property type="entry name" value="S_TKc"/>
    <property type="match status" value="1"/>
</dbReference>
<accession>A0A4S4EZS1</accession>
<reference evidence="25 26" key="1">
    <citation type="journal article" date="2018" name="Proc. Natl. Acad. Sci. U.S.A.">
        <title>Draft genome sequence of Camellia sinensis var. sinensis provides insights into the evolution of the tea genome and tea quality.</title>
        <authorList>
            <person name="Wei C."/>
            <person name="Yang H."/>
            <person name="Wang S."/>
            <person name="Zhao J."/>
            <person name="Liu C."/>
            <person name="Gao L."/>
            <person name="Xia E."/>
            <person name="Lu Y."/>
            <person name="Tai Y."/>
            <person name="She G."/>
            <person name="Sun J."/>
            <person name="Cao H."/>
            <person name="Tong W."/>
            <person name="Gao Q."/>
            <person name="Li Y."/>
            <person name="Deng W."/>
            <person name="Jiang X."/>
            <person name="Wang W."/>
            <person name="Chen Q."/>
            <person name="Zhang S."/>
            <person name="Li H."/>
            <person name="Wu J."/>
            <person name="Wang P."/>
            <person name="Li P."/>
            <person name="Shi C."/>
            <person name="Zheng F."/>
            <person name="Jian J."/>
            <person name="Huang B."/>
            <person name="Shan D."/>
            <person name="Shi M."/>
            <person name="Fang C."/>
            <person name="Yue Y."/>
            <person name="Li F."/>
            <person name="Li D."/>
            <person name="Wei S."/>
            <person name="Han B."/>
            <person name="Jiang C."/>
            <person name="Yin Y."/>
            <person name="Xia T."/>
            <person name="Zhang Z."/>
            <person name="Bennetzen J.L."/>
            <person name="Zhao S."/>
            <person name="Wan X."/>
        </authorList>
    </citation>
    <scope>NUCLEOTIDE SEQUENCE [LARGE SCALE GENOMIC DNA]</scope>
    <source>
        <strain evidence="26">cv. Shuchazao</strain>
        <tissue evidence="25">Leaf</tissue>
    </source>
</reference>
<dbReference type="GO" id="GO:0005524">
    <property type="term" value="F:ATP binding"/>
    <property type="evidence" value="ECO:0007669"/>
    <property type="project" value="UniProtKB-UniRule"/>
</dbReference>
<dbReference type="InterPro" id="IPR003591">
    <property type="entry name" value="Leu-rich_rpt_typical-subtyp"/>
</dbReference>
<dbReference type="GO" id="GO:0006952">
    <property type="term" value="P:defense response"/>
    <property type="evidence" value="ECO:0007669"/>
    <property type="project" value="UniProtKB-ARBA"/>
</dbReference>
<keyword evidence="14" id="KW-0418">Kinase</keyword>
<keyword evidence="7" id="KW-0597">Phosphoprotein</keyword>
<evidence type="ECO:0000256" key="2">
    <source>
        <dbReference type="ARBA" id="ARBA00008684"/>
    </source>
</evidence>
<dbReference type="GO" id="GO:0005886">
    <property type="term" value="C:plasma membrane"/>
    <property type="evidence" value="ECO:0007669"/>
    <property type="project" value="UniProtKB-SubCell"/>
</dbReference>
<evidence type="ECO:0000256" key="1">
    <source>
        <dbReference type="ARBA" id="ARBA00004251"/>
    </source>
</evidence>
<feature type="transmembrane region" description="Helical" evidence="23">
    <location>
        <begin position="191"/>
        <end position="210"/>
    </location>
</feature>
<dbReference type="FunFam" id="1.10.510.10:FF:000358">
    <property type="entry name" value="Putative leucine-rich repeat receptor-like serine/threonine-protein kinase"/>
    <property type="match status" value="2"/>
</dbReference>
<evidence type="ECO:0000256" key="4">
    <source>
        <dbReference type="ARBA" id="ARBA00012513"/>
    </source>
</evidence>
<keyword evidence="17 23" id="KW-0472">Membrane</keyword>
<proteinExistence type="inferred from homology"/>
<keyword evidence="11" id="KW-0732">Signal</keyword>
<dbReference type="InterPro" id="IPR032675">
    <property type="entry name" value="LRR_dom_sf"/>
</dbReference>
<comment type="catalytic activity">
    <reaction evidence="20">
        <text>L-threonyl-[protein] + ATP = O-phospho-L-threonyl-[protein] + ADP + H(+)</text>
        <dbReference type="Rhea" id="RHEA:46608"/>
        <dbReference type="Rhea" id="RHEA-COMP:11060"/>
        <dbReference type="Rhea" id="RHEA-COMP:11605"/>
        <dbReference type="ChEBI" id="CHEBI:15378"/>
        <dbReference type="ChEBI" id="CHEBI:30013"/>
        <dbReference type="ChEBI" id="CHEBI:30616"/>
        <dbReference type="ChEBI" id="CHEBI:61977"/>
        <dbReference type="ChEBI" id="CHEBI:456216"/>
        <dbReference type="EC" id="2.7.11.1"/>
    </reaction>
</comment>
<evidence type="ECO:0000256" key="5">
    <source>
        <dbReference type="ARBA" id="ARBA00022475"/>
    </source>
</evidence>
<keyword evidence="5" id="KW-1003">Cell membrane</keyword>
<dbReference type="PROSITE" id="PS50011">
    <property type="entry name" value="PROTEIN_KINASE_DOM"/>
    <property type="match status" value="2"/>
</dbReference>
<keyword evidence="13 22" id="KW-0547">Nucleotide-binding</keyword>
<evidence type="ECO:0000256" key="8">
    <source>
        <dbReference type="ARBA" id="ARBA00022614"/>
    </source>
</evidence>
<dbReference type="FunFam" id="3.80.10.10:FF:000275">
    <property type="entry name" value="Leucine-rich repeat receptor-like protein kinase"/>
    <property type="match status" value="1"/>
</dbReference>
<dbReference type="SUPFAM" id="SSF52058">
    <property type="entry name" value="L domain-like"/>
    <property type="match status" value="2"/>
</dbReference>
<keyword evidence="18" id="KW-0675">Receptor</keyword>
<evidence type="ECO:0000256" key="15">
    <source>
        <dbReference type="ARBA" id="ARBA00022840"/>
    </source>
</evidence>
<feature type="domain" description="Protein kinase" evidence="24">
    <location>
        <begin position="1"/>
        <end position="181"/>
    </location>
</feature>
<dbReference type="PANTHER" id="PTHR27008:SF592">
    <property type="entry name" value="LEUCINE-RICH REPEAT RECEPTOR-LIKE PROTEIN KINASE FAMILY PROTEIN-RELATED"/>
    <property type="match status" value="1"/>
</dbReference>
<dbReference type="GO" id="GO:0051707">
    <property type="term" value="P:response to other organism"/>
    <property type="evidence" value="ECO:0007669"/>
    <property type="project" value="UniProtKB-ARBA"/>
</dbReference>
<comment type="similarity">
    <text evidence="3">Belongs to the RLP family.</text>
</comment>
<dbReference type="SUPFAM" id="SSF56112">
    <property type="entry name" value="Protein kinase-like (PK-like)"/>
    <property type="match status" value="2"/>
</dbReference>
<keyword evidence="9" id="KW-0808">Transferase</keyword>
<evidence type="ECO:0000256" key="19">
    <source>
        <dbReference type="ARBA" id="ARBA00023180"/>
    </source>
</evidence>
<keyword evidence="6" id="KW-0723">Serine/threonine-protein kinase</keyword>
<evidence type="ECO:0000256" key="3">
    <source>
        <dbReference type="ARBA" id="ARBA00009592"/>
    </source>
</evidence>
<dbReference type="InterPro" id="IPR001611">
    <property type="entry name" value="Leu-rich_rpt"/>
</dbReference>
<evidence type="ECO:0000256" key="11">
    <source>
        <dbReference type="ARBA" id="ARBA00022729"/>
    </source>
</evidence>
<keyword evidence="19" id="KW-0325">Glycoprotein</keyword>
<comment type="subcellular location">
    <subcellularLocation>
        <location evidence="1">Cell membrane</location>
        <topology evidence="1">Single-pass type I membrane protein</topology>
    </subcellularLocation>
</comment>
<dbReference type="EC" id="2.7.11.1" evidence="4"/>
<evidence type="ECO:0000256" key="14">
    <source>
        <dbReference type="ARBA" id="ARBA00022777"/>
    </source>
</evidence>
<keyword evidence="15 22" id="KW-0067">ATP-binding</keyword>
<evidence type="ECO:0000256" key="23">
    <source>
        <dbReference type="SAM" id="Phobius"/>
    </source>
</evidence>
<name>A0A4S4EZS1_CAMSN</name>
<dbReference type="Proteomes" id="UP000306102">
    <property type="component" value="Unassembled WGS sequence"/>
</dbReference>
<dbReference type="InterPro" id="IPR008271">
    <property type="entry name" value="Ser/Thr_kinase_AS"/>
</dbReference>
<dbReference type="Gene3D" id="1.10.510.10">
    <property type="entry name" value="Transferase(Phosphotransferase) domain 1"/>
    <property type="match status" value="2"/>
</dbReference>
<evidence type="ECO:0000256" key="22">
    <source>
        <dbReference type="PROSITE-ProRule" id="PRU10141"/>
    </source>
</evidence>
<evidence type="ECO:0000256" key="21">
    <source>
        <dbReference type="ARBA" id="ARBA00048679"/>
    </source>
</evidence>
<comment type="catalytic activity">
    <reaction evidence="21">
        <text>L-seryl-[protein] + ATP = O-phospho-L-seryl-[protein] + ADP + H(+)</text>
        <dbReference type="Rhea" id="RHEA:17989"/>
        <dbReference type="Rhea" id="RHEA-COMP:9863"/>
        <dbReference type="Rhea" id="RHEA-COMP:11604"/>
        <dbReference type="ChEBI" id="CHEBI:15378"/>
        <dbReference type="ChEBI" id="CHEBI:29999"/>
        <dbReference type="ChEBI" id="CHEBI:30616"/>
        <dbReference type="ChEBI" id="CHEBI:83421"/>
        <dbReference type="ChEBI" id="CHEBI:456216"/>
        <dbReference type="EC" id="2.7.11.1"/>
    </reaction>
</comment>
<dbReference type="STRING" id="542762.A0A4S4EZS1"/>
<evidence type="ECO:0000256" key="13">
    <source>
        <dbReference type="ARBA" id="ARBA00022741"/>
    </source>
</evidence>
<dbReference type="AlphaFoldDB" id="A0A4S4EZS1"/>
<dbReference type="InterPro" id="IPR011009">
    <property type="entry name" value="Kinase-like_dom_sf"/>
</dbReference>
<dbReference type="InterPro" id="IPR000719">
    <property type="entry name" value="Prot_kinase_dom"/>
</dbReference>
<keyword evidence="16 23" id="KW-1133">Transmembrane helix</keyword>
<evidence type="ECO:0000256" key="7">
    <source>
        <dbReference type="ARBA" id="ARBA00022553"/>
    </source>
</evidence>
<dbReference type="PANTHER" id="PTHR27008">
    <property type="entry name" value="OS04G0122200 PROTEIN"/>
    <property type="match status" value="1"/>
</dbReference>
<dbReference type="Gene3D" id="3.80.10.10">
    <property type="entry name" value="Ribonuclease Inhibitor"/>
    <property type="match status" value="4"/>
</dbReference>
<dbReference type="Pfam" id="PF13855">
    <property type="entry name" value="LRR_8"/>
    <property type="match status" value="1"/>
</dbReference>
<keyword evidence="12" id="KW-0677">Repeat</keyword>
<dbReference type="Pfam" id="PF00560">
    <property type="entry name" value="LRR_1"/>
    <property type="match status" value="8"/>
</dbReference>
<dbReference type="EMBL" id="SDRB02000769">
    <property type="protein sequence ID" value="THG22621.1"/>
    <property type="molecule type" value="Genomic_DNA"/>
</dbReference>
<dbReference type="Gene3D" id="3.30.200.20">
    <property type="entry name" value="Phosphorylase Kinase, domain 1"/>
    <property type="match status" value="1"/>
</dbReference>
<gene>
    <name evidence="25" type="ORF">TEA_015930</name>
</gene>
<evidence type="ECO:0000256" key="6">
    <source>
        <dbReference type="ARBA" id="ARBA00022527"/>
    </source>
</evidence>
<dbReference type="InterPro" id="IPR051809">
    <property type="entry name" value="Plant_receptor-like_S/T_kinase"/>
</dbReference>
<comment type="caution">
    <text evidence="25">The sequence shown here is derived from an EMBL/GenBank/DDBJ whole genome shotgun (WGS) entry which is preliminary data.</text>
</comment>
<evidence type="ECO:0000259" key="24">
    <source>
        <dbReference type="PROSITE" id="PS50011"/>
    </source>
</evidence>
<evidence type="ECO:0000256" key="16">
    <source>
        <dbReference type="ARBA" id="ARBA00022989"/>
    </source>
</evidence>
<evidence type="ECO:0000256" key="10">
    <source>
        <dbReference type="ARBA" id="ARBA00022692"/>
    </source>
</evidence>
<dbReference type="InterPro" id="IPR013210">
    <property type="entry name" value="LRR_N_plant-typ"/>
</dbReference>
<evidence type="ECO:0000256" key="17">
    <source>
        <dbReference type="ARBA" id="ARBA00023136"/>
    </source>
</evidence>
<dbReference type="Pfam" id="PF08263">
    <property type="entry name" value="LRRNT_2"/>
    <property type="match status" value="1"/>
</dbReference>
<feature type="binding site" evidence="22">
    <location>
        <position position="925"/>
    </location>
    <ligand>
        <name>ATP</name>
        <dbReference type="ChEBI" id="CHEBI:30616"/>
    </ligand>
</feature>
<protein>
    <recommendedName>
        <fullName evidence="4">non-specific serine/threonine protein kinase</fullName>
        <ecNumber evidence="4">2.7.11.1</ecNumber>
    </recommendedName>
</protein>
<dbReference type="GO" id="GO:0004674">
    <property type="term" value="F:protein serine/threonine kinase activity"/>
    <property type="evidence" value="ECO:0007669"/>
    <property type="project" value="UniProtKB-KW"/>
</dbReference>
<dbReference type="InterPro" id="IPR017441">
    <property type="entry name" value="Protein_kinase_ATP_BS"/>
</dbReference>
<feature type="domain" description="Protein kinase" evidence="24">
    <location>
        <begin position="896"/>
        <end position="1204"/>
    </location>
</feature>
<dbReference type="Pfam" id="PF00069">
    <property type="entry name" value="Pkinase"/>
    <property type="match status" value="2"/>
</dbReference>
<dbReference type="FunFam" id="3.80.10.10:FF:001158">
    <property type="entry name" value="Leucine-rich repeat protein kinase family protein"/>
    <property type="match status" value="1"/>
</dbReference>
<dbReference type="FunFam" id="3.80.10.10:FF:000288">
    <property type="entry name" value="LRR receptor-like serine/threonine-protein kinase EFR"/>
    <property type="match status" value="1"/>
</dbReference>
<sequence>MTNGSSETWLHPSLPEQVDLRNLNFVQRLNIIIDVASALDYLHHHCEVAIIQCDLKPSNILLDDDLCAHVGDFGLARILSATISNHQQSSSICIRGTVGYVAPGDMYSYGVLLLEIFTRKRPTGSMFTGNINLHSYAKMSLPDQVTEIIDPKIIMEEEEELSRIMQSGSTSISELEVHQMEQMDMLFMRQLNTPLLCFIFLFFAMISLGSSSKTSFPFTNETDHQALLAIKDLITVDPFSTLSSWNHSVHFCNWQGVSCGRRHQRVTILNISSLTLVGSLSPQIGNLTFLRTIDLSNNSFHGEIPPQIGKLFHLQHLLLLNNSFQGEFPTNLTHCSHLRVISMRGNNLGGKIPTELGSLSNLWHLNLGVNHLTGTIPISIGNLSSLRVLGLVGNNLEGTIPTELGQLSKLEFLQLAVNNLSGTVPPSLYNISSVYYFSITSNQLHGILPPDLGLTLPNLQGFYIGNNQLYGPVPLSIANATRLVQISLSGNFFTGPMPMNLGTLDSLELLLAHSYSLGTNEGNEIMNFFTSLSNCSNLQTLELGGNGLKGLFPHAIANLSTKITWFGLAENYIFGSIPLGIGNLVNLRMLDLGNNMLTDSIPDSIGKLSMLERLLLCQNNISGHIPSSIGNLTRLGMFYLCGNMIEGSIPMSFGNCTNLQVIHLGYNYLTGPIPQQIFDLSSLIALFLNQNHLTGLLPQEVGNLKNLEELHVSNNKLFGEIPVALGSCQVLEYLIMGNNLFECTIPKSFEQLKGLQFLDVSHNNLSGQIPMFLGKFPFFQYVNLSYNMFQGEVPNGGVFTNISAFSIAGNSKLCGGIKELQLPACLVKDSKERKRYLNHRAITVVVTLTIVLLLFFLLAFLCPMRRSRQQSCQAPPLQNHYLQLSYGELLQATNGFSPDNLIGDGGYASVYKGILNFGEQIIAVKVLNLHKHGASKSFITECEALKNIRHRNLVKIITSCSGIDFKGNDFKALVFEFMENGSLERWLHPSLSEQQEPKNLNFVQRLNIAIDVASALDYLHHHCEMTFIHCDLKPSNILLDADLCAHVSDFGLAKIFSAITGLSNHQQSSLVGIRGTVGYVAPEYGIGEEVSTQGDMYSYGVLLLEMFTGKRPNNNMFMSNNLCNYVKMCLPDQVMEIVDPKMTLEDEEEPSRTRQCCSTNISKLKICLVLVFQIGVSCAAELPSERMSAGDVLMELHKIRSVFLGVRGQGH</sequence>
<evidence type="ECO:0000256" key="9">
    <source>
        <dbReference type="ARBA" id="ARBA00022679"/>
    </source>
</evidence>
<organism evidence="25 26">
    <name type="scientific">Camellia sinensis var. sinensis</name>
    <name type="common">China tea</name>
    <dbReference type="NCBI Taxonomy" id="542762"/>
    <lineage>
        <taxon>Eukaryota</taxon>
        <taxon>Viridiplantae</taxon>
        <taxon>Streptophyta</taxon>
        <taxon>Embryophyta</taxon>
        <taxon>Tracheophyta</taxon>
        <taxon>Spermatophyta</taxon>
        <taxon>Magnoliopsida</taxon>
        <taxon>eudicotyledons</taxon>
        <taxon>Gunneridae</taxon>
        <taxon>Pentapetalae</taxon>
        <taxon>asterids</taxon>
        <taxon>Ericales</taxon>
        <taxon>Theaceae</taxon>
        <taxon>Camellia</taxon>
    </lineage>
</organism>
<evidence type="ECO:0000313" key="26">
    <source>
        <dbReference type="Proteomes" id="UP000306102"/>
    </source>
</evidence>
<dbReference type="FunFam" id="3.30.200.20:FF:000432">
    <property type="entry name" value="LRR receptor-like serine/threonine-protein kinase EFR"/>
    <property type="match status" value="1"/>
</dbReference>
<comment type="similarity">
    <text evidence="2">Belongs to the protein kinase superfamily. Ser/Thr protein kinase family.</text>
</comment>
<keyword evidence="10 23" id="KW-0812">Transmembrane</keyword>
<evidence type="ECO:0000256" key="12">
    <source>
        <dbReference type="ARBA" id="ARBA00022737"/>
    </source>
</evidence>
<keyword evidence="26" id="KW-1185">Reference proteome</keyword>
<evidence type="ECO:0000313" key="25">
    <source>
        <dbReference type="EMBL" id="THG22621.1"/>
    </source>
</evidence>
<dbReference type="PROSITE" id="PS00107">
    <property type="entry name" value="PROTEIN_KINASE_ATP"/>
    <property type="match status" value="1"/>
</dbReference>
<keyword evidence="8" id="KW-0433">Leucine-rich repeat</keyword>